<evidence type="ECO:0000259" key="4">
    <source>
        <dbReference type="Pfam" id="PF01515"/>
    </source>
</evidence>
<dbReference type="SUPFAM" id="SSF53659">
    <property type="entry name" value="Isocitrate/Isopropylmalate dehydrogenase-like"/>
    <property type="match status" value="1"/>
</dbReference>
<reference evidence="5" key="1">
    <citation type="journal article" date="2011" name="Environ. Microbiol.">
        <title>Time-series analyses of Monterey Bay coastal microbial picoplankton using a 'genome proxy' microarray.</title>
        <authorList>
            <person name="Rich V.I."/>
            <person name="Pham V.D."/>
            <person name="Eppley J."/>
            <person name="Shi Y."/>
            <person name="DeLong E.F."/>
        </authorList>
    </citation>
    <scope>NUCLEOTIDE SEQUENCE</scope>
</reference>
<dbReference type="Gene3D" id="3.40.50.10750">
    <property type="entry name" value="Isocitrate/Isopropylmalate dehydrogenase-like"/>
    <property type="match status" value="1"/>
</dbReference>
<dbReference type="InterPro" id="IPR042112">
    <property type="entry name" value="P_AcTrfase_dom2"/>
</dbReference>
<evidence type="ECO:0000313" key="5">
    <source>
        <dbReference type="EMBL" id="ADI17307.1"/>
    </source>
</evidence>
<dbReference type="InterPro" id="IPR002505">
    <property type="entry name" value="PTA_PTB"/>
</dbReference>
<accession>E0XSB6</accession>
<evidence type="ECO:0000256" key="3">
    <source>
        <dbReference type="ARBA" id="ARBA00023315"/>
    </source>
</evidence>
<organism evidence="5">
    <name type="scientific">uncultured actinobacterium HF0070_17F14</name>
    <dbReference type="NCBI Taxonomy" id="711000"/>
    <lineage>
        <taxon>Bacteria</taxon>
        <taxon>Bacillati</taxon>
        <taxon>Actinomycetota</taxon>
        <taxon>Actinomycetes</taxon>
        <taxon>environmental samples</taxon>
    </lineage>
</organism>
<dbReference type="EMBL" id="GU474860">
    <property type="protein sequence ID" value="ADI17307.1"/>
    <property type="molecule type" value="Genomic_DNA"/>
</dbReference>
<dbReference type="InterPro" id="IPR012147">
    <property type="entry name" value="P_Ac_Bu_trans"/>
</dbReference>
<proteinExistence type="inferred from homology"/>
<keyword evidence="2" id="KW-0808">Transferase</keyword>
<evidence type="ECO:0000256" key="1">
    <source>
        <dbReference type="ARBA" id="ARBA00005656"/>
    </source>
</evidence>
<dbReference type="InterPro" id="IPR042113">
    <property type="entry name" value="P_AcTrfase_dom1"/>
</dbReference>
<dbReference type="PANTHER" id="PTHR43356">
    <property type="entry name" value="PHOSPHATE ACETYLTRANSFERASE"/>
    <property type="match status" value="1"/>
</dbReference>
<dbReference type="InterPro" id="IPR050500">
    <property type="entry name" value="Phos_Acetyltrans/Butyryltrans"/>
</dbReference>
<feature type="domain" description="Phosphate acetyl/butaryl transferase" evidence="4">
    <location>
        <begin position="82"/>
        <end position="301"/>
    </location>
</feature>
<name>E0XSB6_9ACTN</name>
<evidence type="ECO:0000256" key="2">
    <source>
        <dbReference type="ARBA" id="ARBA00022679"/>
    </source>
</evidence>
<protein>
    <submittedName>
        <fullName evidence="5">Phosphotransacetylase</fullName>
    </submittedName>
</protein>
<dbReference type="AlphaFoldDB" id="E0XSB6"/>
<dbReference type="PANTHER" id="PTHR43356:SF1">
    <property type="entry name" value="PHOSPHATE ACETYLTRANSFERASE EUTD"/>
    <property type="match status" value="1"/>
</dbReference>
<dbReference type="PIRSF" id="PIRSF000428">
    <property type="entry name" value="P_Ac_trans"/>
    <property type="match status" value="1"/>
</dbReference>
<sequence>MGVLDDWYERAAATPRRIVLADDDPRAHEAAARLRNDGLAEPVVIGRDLASLADATHPEADELVAELAAVTDGPWAGRPLDIDDPLIIAAALVKSGWADGAVAGATRPTGDVIRAGIRVLDVAPDVSVVSSSFFFVLPDGRPVVYGDCGVLPDPTADQLAAVAISSAATFAQLAGEEPAVAMMSFSSKGSATHPRVDKVVEATARVRYLAPDLAVDGELQFDAAFVPAVAETKAPGSPVAGRANVFVFPDLDSGNLAYKITERLGGAQAFGPLLQGLDGVLHDLSRGCCADDIVNVAVISALQAGAAA</sequence>
<comment type="similarity">
    <text evidence="1">Belongs to the phosphate acetyltransferase and butyryltransferase family.</text>
</comment>
<dbReference type="GO" id="GO:0016746">
    <property type="term" value="F:acyltransferase activity"/>
    <property type="evidence" value="ECO:0007669"/>
    <property type="project" value="UniProtKB-KW"/>
</dbReference>
<keyword evidence="3" id="KW-0012">Acyltransferase</keyword>
<dbReference type="Gene3D" id="3.40.50.10950">
    <property type="match status" value="2"/>
</dbReference>
<dbReference type="Pfam" id="PF01515">
    <property type="entry name" value="PTA_PTB"/>
    <property type="match status" value="1"/>
</dbReference>